<evidence type="ECO:0008006" key="4">
    <source>
        <dbReference type="Google" id="ProtNLM"/>
    </source>
</evidence>
<proteinExistence type="predicted"/>
<comment type="caution">
    <text evidence="2">The sequence shown here is derived from an EMBL/GenBank/DDBJ whole genome shotgun (WGS) entry which is preliminary data.</text>
</comment>
<dbReference type="AlphaFoldDB" id="A0AAW1J585"/>
<sequence>MANTNLMRVSEEQDVASGTEQHPTMPVTTSVSNSLMPEISTCEGLDNIDINHQEVDKGNSKRERWTLKEDKALAKAWVVISEDESVGNNKKDGAFWKRIAEYYNKYKKVGSIRAWDKLKSRYYRVLGDLNVFNEIYIRIHNQYLSGWSDDKKRQATREEYHTLMIKKHFTNEHMWDILCKSPKWSSGQIKQISCSKRTSSDVCEQSEVRPPGQQAAKVRKKAKGKVAINTEWNSNRRTNYLKIRTEKNPLSTNGEPGRRYYGCGVADVVFPASYCRPAGGHVLVVVSCSTALFGSTLDLAASWCCWRGAGRCWCCRRGLVSVAVLAGAAWPWRWTVVV</sequence>
<feature type="compositionally biased region" description="Polar residues" evidence="1">
    <location>
        <begin position="16"/>
        <end position="31"/>
    </location>
</feature>
<dbReference type="PANTHER" id="PTHR45023:SF4">
    <property type="entry name" value="GLYCINE-RICH PROTEIN-RELATED"/>
    <property type="match status" value="1"/>
</dbReference>
<dbReference type="Proteomes" id="UP001443914">
    <property type="component" value="Unassembled WGS sequence"/>
</dbReference>
<feature type="region of interest" description="Disordered" evidence="1">
    <location>
        <begin position="1"/>
        <end position="31"/>
    </location>
</feature>
<evidence type="ECO:0000313" key="2">
    <source>
        <dbReference type="EMBL" id="KAK9697876.1"/>
    </source>
</evidence>
<keyword evidence="3" id="KW-1185">Reference proteome</keyword>
<evidence type="ECO:0000256" key="1">
    <source>
        <dbReference type="SAM" id="MobiDB-lite"/>
    </source>
</evidence>
<dbReference type="PANTHER" id="PTHR45023">
    <property type="match status" value="1"/>
</dbReference>
<reference evidence="2" key="1">
    <citation type="submission" date="2024-03" db="EMBL/GenBank/DDBJ databases">
        <title>WGS assembly of Saponaria officinalis var. Norfolk2.</title>
        <authorList>
            <person name="Jenkins J."/>
            <person name="Shu S."/>
            <person name="Grimwood J."/>
            <person name="Barry K."/>
            <person name="Goodstein D."/>
            <person name="Schmutz J."/>
            <person name="Leebens-Mack J."/>
            <person name="Osbourn A."/>
        </authorList>
    </citation>
    <scope>NUCLEOTIDE SEQUENCE [LARGE SCALE GENOMIC DNA]</scope>
    <source>
        <strain evidence="2">JIC</strain>
    </source>
</reference>
<evidence type="ECO:0000313" key="3">
    <source>
        <dbReference type="Proteomes" id="UP001443914"/>
    </source>
</evidence>
<dbReference type="EMBL" id="JBDFQZ010000008">
    <property type="protein sequence ID" value="KAK9697876.1"/>
    <property type="molecule type" value="Genomic_DNA"/>
</dbReference>
<gene>
    <name evidence="2" type="ORF">RND81_08G066400</name>
</gene>
<organism evidence="2 3">
    <name type="scientific">Saponaria officinalis</name>
    <name type="common">Common soapwort</name>
    <name type="synonym">Lychnis saponaria</name>
    <dbReference type="NCBI Taxonomy" id="3572"/>
    <lineage>
        <taxon>Eukaryota</taxon>
        <taxon>Viridiplantae</taxon>
        <taxon>Streptophyta</taxon>
        <taxon>Embryophyta</taxon>
        <taxon>Tracheophyta</taxon>
        <taxon>Spermatophyta</taxon>
        <taxon>Magnoliopsida</taxon>
        <taxon>eudicotyledons</taxon>
        <taxon>Gunneridae</taxon>
        <taxon>Pentapetalae</taxon>
        <taxon>Caryophyllales</taxon>
        <taxon>Caryophyllaceae</taxon>
        <taxon>Caryophylleae</taxon>
        <taxon>Saponaria</taxon>
    </lineage>
</organism>
<accession>A0AAW1J585</accession>
<protein>
    <recommendedName>
        <fullName evidence="4">Myb-like domain-containing protein</fullName>
    </recommendedName>
</protein>
<name>A0AAW1J585_SAPOF</name>